<dbReference type="HAMAP" id="MF_00108">
    <property type="entry name" value="IspD"/>
    <property type="match status" value="1"/>
</dbReference>
<dbReference type="NCBIfam" id="TIGR00453">
    <property type="entry name" value="ispD"/>
    <property type="match status" value="1"/>
</dbReference>
<comment type="similarity">
    <text evidence="1">Belongs to the IspD/TarI cytidylyltransferase family. IspD subfamily.</text>
</comment>
<evidence type="ECO:0000256" key="5">
    <source>
        <dbReference type="SAM" id="MobiDB-lite"/>
    </source>
</evidence>
<evidence type="ECO:0000256" key="3">
    <source>
        <dbReference type="ARBA" id="ARBA00022695"/>
    </source>
</evidence>
<dbReference type="GO" id="GO:0008299">
    <property type="term" value="P:isoprenoid biosynthetic process"/>
    <property type="evidence" value="ECO:0007669"/>
    <property type="project" value="InterPro"/>
</dbReference>
<dbReference type="SUPFAM" id="SSF53448">
    <property type="entry name" value="Nucleotide-diphospho-sugar transferases"/>
    <property type="match status" value="1"/>
</dbReference>
<protein>
    <recommendedName>
        <fullName evidence="4">2-C-methyl-D-erythritol 4-phosphate cytidylyltransferase, chloroplastic</fullName>
    </recommendedName>
</protein>
<dbReference type="InterPro" id="IPR001228">
    <property type="entry name" value="IspD"/>
</dbReference>
<dbReference type="Gene3D" id="3.90.550.10">
    <property type="entry name" value="Spore Coat Polysaccharide Biosynthesis Protein SpsA, Chain A"/>
    <property type="match status" value="1"/>
</dbReference>
<dbReference type="GO" id="GO:0050518">
    <property type="term" value="F:2-C-methyl-D-erythritol 4-phosphate cytidylyltransferase activity"/>
    <property type="evidence" value="ECO:0007669"/>
    <property type="project" value="InterPro"/>
</dbReference>
<proteinExistence type="evidence at transcript level"/>
<keyword evidence="3" id="KW-0548">Nucleotidyltransferase</keyword>
<feature type="region of interest" description="Disordered" evidence="5">
    <location>
        <begin position="1"/>
        <end position="20"/>
    </location>
</feature>
<accession>A0A482JNV0</accession>
<dbReference type="InterPro" id="IPR029044">
    <property type="entry name" value="Nucleotide-diphossugar_trans"/>
</dbReference>
<evidence type="ECO:0000256" key="1">
    <source>
        <dbReference type="ARBA" id="ARBA00009789"/>
    </source>
</evidence>
<keyword evidence="2" id="KW-0808">Transferase</keyword>
<organism evidence="6">
    <name type="scientific">Ulva prolifera</name>
    <name type="common">Green seaweed</name>
    <name type="synonym">Enteromorpha prolifera</name>
    <dbReference type="NCBI Taxonomy" id="3117"/>
    <lineage>
        <taxon>Eukaryota</taxon>
        <taxon>Viridiplantae</taxon>
        <taxon>Chlorophyta</taxon>
        <taxon>core chlorophytes</taxon>
        <taxon>Ulvophyceae</taxon>
        <taxon>OUU clade</taxon>
        <taxon>Ulvales</taxon>
        <taxon>Ulvaceae</taxon>
        <taxon>Ulva</taxon>
    </lineage>
</organism>
<sequence>MSSATRFPCSGGQPLAQRHSANTISRPAWNLKRNVVASAVDAGTVSVVLLAGGVGKRMGADIPKQYLDLCGRPIAAHSFHTFSTMPEVKEVVVVCGPDWRYIFEAQLNEMSNKKPVKYALPGAERQDSVQNGFNEISADAALVAIHDSARPLVTVDDFRKCLDDADEHGAAVLGVPVKPTIKQVGADNMVELTLDRSKLWDVQTPQVIRPALLKEGFQAVEQENLQVTDDVSIIEAIGKPVKMTQGSYTNIKVTTPDDMSVAERFLSER</sequence>
<dbReference type="InterPro" id="IPR050088">
    <property type="entry name" value="IspD/TarI_cytidylyltransf_bact"/>
</dbReference>
<reference evidence="6" key="1">
    <citation type="submission" date="2018-08" db="EMBL/GenBank/DDBJ databases">
        <title>Transcriptome analysis and identification of genes related to terpenoid biosynthesis in Ulva prolifera.</title>
        <authorList>
            <person name="He Y."/>
            <person name="Ma Y."/>
            <person name="Du Y."/>
            <person name="Ao Y."/>
            <person name="Yuan A."/>
            <person name="Yin Y."/>
            <person name="Yu C."/>
            <person name="Shen S."/>
        </authorList>
    </citation>
    <scope>NUCLEOTIDE SEQUENCE</scope>
</reference>
<evidence type="ECO:0000313" key="6">
    <source>
        <dbReference type="EMBL" id="QBP34361.1"/>
    </source>
</evidence>
<dbReference type="InterPro" id="IPR034683">
    <property type="entry name" value="IspD/TarI"/>
</dbReference>
<dbReference type="PANTHER" id="PTHR32125">
    <property type="entry name" value="2-C-METHYL-D-ERYTHRITOL 4-PHOSPHATE CYTIDYLYLTRANSFERASE, CHLOROPLASTIC"/>
    <property type="match status" value="1"/>
</dbReference>
<dbReference type="CDD" id="cd02516">
    <property type="entry name" value="CDP-ME_synthetase"/>
    <property type="match status" value="1"/>
</dbReference>
<dbReference type="FunFam" id="3.90.550.10:FF:000003">
    <property type="entry name" value="2-C-methyl-D-erythritol 4-phosphate cytidylyltransferase"/>
    <property type="match status" value="1"/>
</dbReference>
<dbReference type="EMBL" id="MH716009">
    <property type="protein sequence ID" value="QBP34361.1"/>
    <property type="molecule type" value="mRNA"/>
</dbReference>
<evidence type="ECO:0000256" key="4">
    <source>
        <dbReference type="ARBA" id="ARBA00069967"/>
    </source>
</evidence>
<name>A0A482JNV0_ULVPR</name>
<dbReference type="PANTHER" id="PTHR32125:SF4">
    <property type="entry name" value="2-C-METHYL-D-ERYTHRITOL 4-PHOSPHATE CYTIDYLYLTRANSFERASE, CHLOROPLASTIC"/>
    <property type="match status" value="1"/>
</dbReference>
<dbReference type="Pfam" id="PF01128">
    <property type="entry name" value="IspD"/>
    <property type="match status" value="1"/>
</dbReference>
<dbReference type="AlphaFoldDB" id="A0A482JNV0"/>
<evidence type="ECO:0000256" key="2">
    <source>
        <dbReference type="ARBA" id="ARBA00022679"/>
    </source>
</evidence>